<dbReference type="InterPro" id="IPR036895">
    <property type="entry name" value="Uracil-DNA_glycosylase-like_sf"/>
</dbReference>
<evidence type="ECO:0000313" key="2">
    <source>
        <dbReference type="Proteomes" id="UP000253999"/>
    </source>
</evidence>
<reference evidence="1 2" key="1">
    <citation type="submission" date="2018-05" db="EMBL/GenBank/DDBJ databases">
        <title>Draft Genome Sequences for a Diverse set of 7 Haemophilus Species.</title>
        <authorList>
            <person name="Nichols M."/>
            <person name="Topaz N."/>
            <person name="Wang X."/>
            <person name="Wang X."/>
            <person name="Boxrud D."/>
        </authorList>
    </citation>
    <scope>NUCLEOTIDE SEQUENCE [LARGE SCALE GENOMIC DNA]</scope>
    <source>
        <strain evidence="1 2">C2010039593</strain>
    </source>
</reference>
<dbReference type="AlphaFoldDB" id="A0A369ZFR6"/>
<dbReference type="EMBL" id="QEQD01000002">
    <property type="protein sequence ID" value="RDF05199.1"/>
    <property type="molecule type" value="Genomic_DNA"/>
</dbReference>
<name>A0A369ZFR6_HAEPH</name>
<evidence type="ECO:0008006" key="3">
    <source>
        <dbReference type="Google" id="ProtNLM"/>
    </source>
</evidence>
<comment type="caution">
    <text evidence="1">The sequence shown here is derived from an EMBL/GenBank/DDBJ whole genome shotgun (WGS) entry which is preliminary data.</text>
</comment>
<evidence type="ECO:0000313" key="1">
    <source>
        <dbReference type="EMBL" id="RDF05199.1"/>
    </source>
</evidence>
<accession>A0A369ZFR6</accession>
<dbReference type="STRING" id="735.B0185_06550"/>
<dbReference type="RefSeq" id="WP_111312426.1">
    <property type="nucleotide sequence ID" value="NZ_CAUPAH010000006.1"/>
</dbReference>
<sequence>MKETLKNKLKPLYEKLYQKFGNESFDSELSAFYVHVGSEWKQRKGILFVGKATNGWKSEKDQDKLFAHFVEDKEPIKWVEDQIGSKDKYNTSKSAFWRVIRKITYLYFSENWYKNIAWSNLCKVAPMNGGNPCNKDFYKQREICKEILLTEIDILKPKAVILFTSDWNILDLPKESKIAEEKWENTSSILYKVNGVYYIHSVHPQGKKELPHEEAIEKLISMIEDI</sequence>
<dbReference type="Proteomes" id="UP000253999">
    <property type="component" value="Unassembled WGS sequence"/>
</dbReference>
<gene>
    <name evidence="1" type="ORF">DPV98_01945</name>
</gene>
<organism evidence="1 2">
    <name type="scientific">Haemophilus parahaemolyticus</name>
    <dbReference type="NCBI Taxonomy" id="735"/>
    <lineage>
        <taxon>Bacteria</taxon>
        <taxon>Pseudomonadati</taxon>
        <taxon>Pseudomonadota</taxon>
        <taxon>Gammaproteobacteria</taxon>
        <taxon>Pasteurellales</taxon>
        <taxon>Pasteurellaceae</taxon>
        <taxon>Haemophilus</taxon>
    </lineage>
</organism>
<proteinExistence type="predicted"/>
<protein>
    <recommendedName>
        <fullName evidence="3">Uracil-DNA glycosylase-like domain-containing protein</fullName>
    </recommendedName>
</protein>
<dbReference type="Gene3D" id="3.40.470.10">
    <property type="entry name" value="Uracil-DNA glycosylase-like domain"/>
    <property type="match status" value="1"/>
</dbReference>